<proteinExistence type="predicted"/>
<name>A0A7J6LQW1_PERCH</name>
<accession>A0A7J6LQW1</accession>
<keyword evidence="2" id="KW-1185">Reference proteome</keyword>
<organism evidence="1 2">
    <name type="scientific">Perkinsus chesapeaki</name>
    <name type="common">Clam parasite</name>
    <name type="synonym">Perkinsus andrewsi</name>
    <dbReference type="NCBI Taxonomy" id="330153"/>
    <lineage>
        <taxon>Eukaryota</taxon>
        <taxon>Sar</taxon>
        <taxon>Alveolata</taxon>
        <taxon>Perkinsozoa</taxon>
        <taxon>Perkinsea</taxon>
        <taxon>Perkinsida</taxon>
        <taxon>Perkinsidae</taxon>
        <taxon>Perkinsus</taxon>
    </lineage>
</organism>
<dbReference type="EMBL" id="JAAPAO010000369">
    <property type="protein sequence ID" value="KAF4661708.1"/>
    <property type="molecule type" value="Genomic_DNA"/>
</dbReference>
<evidence type="ECO:0000313" key="2">
    <source>
        <dbReference type="Proteomes" id="UP000591131"/>
    </source>
</evidence>
<gene>
    <name evidence="1" type="ORF">FOL47_006564</name>
</gene>
<dbReference type="OrthoDB" id="434666at2759"/>
<dbReference type="Proteomes" id="UP000591131">
    <property type="component" value="Unassembled WGS sequence"/>
</dbReference>
<dbReference type="InterPro" id="IPR029071">
    <property type="entry name" value="Ubiquitin-like_domsf"/>
</dbReference>
<sequence>MVLKDELNISDEDLTVQVENMRIAYEKELAMANLKTERTGESSMYPSIRPTTATTSVYTSHDTEQSYRRPSGLGFIRLKTMKTHDTLPSRSPLGRGRKMNCADLDDLIRVYVYLPQSGDSFYIWVPYNMPVGPPELKLDRFTELWGFDADARGPCSGKSDSVWERRRRRKSFKEEICEITGISINEQQISAYGAVLKINSVGINFYNVSHGSTVTLSKHENYEDRKAAKATAGGGTEPILAVTLAKRVKGDSGNATSKGMDVSMSALVSAAKRLNKTGSGYWIMPKWKHDEYPGLISKKLMRRFGVLSSDTIFYEDYMSKGSLIPGMGHGDPFGAIRKSFERDNVVVDLPQPSSPAFTHMGIIRSGFETLYNNHHRVTDAQRQKGVQTLADWHELRLNPQGPLPMTLERSRKLSLSRFNLQPPQFLQPEHAPMSK</sequence>
<evidence type="ECO:0000313" key="1">
    <source>
        <dbReference type="EMBL" id="KAF4661708.1"/>
    </source>
</evidence>
<comment type="caution">
    <text evidence="1">The sequence shown here is derived from an EMBL/GenBank/DDBJ whole genome shotgun (WGS) entry which is preliminary data.</text>
</comment>
<dbReference type="AlphaFoldDB" id="A0A7J6LQW1"/>
<protein>
    <submittedName>
        <fullName evidence="1">Uncharacterized protein</fullName>
    </submittedName>
</protein>
<dbReference type="SUPFAM" id="SSF54236">
    <property type="entry name" value="Ubiquitin-like"/>
    <property type="match status" value="1"/>
</dbReference>
<reference evidence="1 2" key="1">
    <citation type="submission" date="2020-04" db="EMBL/GenBank/DDBJ databases">
        <title>Perkinsus chesapeaki whole genome sequence.</title>
        <authorList>
            <person name="Bogema D.R."/>
        </authorList>
    </citation>
    <scope>NUCLEOTIDE SEQUENCE [LARGE SCALE GENOMIC DNA]</scope>
    <source>
        <strain evidence="1">ATCC PRA-425</strain>
    </source>
</reference>